<evidence type="ECO:0000256" key="1">
    <source>
        <dbReference type="SAM" id="MobiDB-lite"/>
    </source>
</evidence>
<comment type="caution">
    <text evidence="2">The sequence shown here is derived from an EMBL/GenBank/DDBJ whole genome shotgun (WGS) entry which is preliminary data.</text>
</comment>
<organism evidence="2 3">
    <name type="scientific">Sphingomonas pokkalii</name>
    <dbReference type="NCBI Taxonomy" id="2175090"/>
    <lineage>
        <taxon>Bacteria</taxon>
        <taxon>Pseudomonadati</taxon>
        <taxon>Pseudomonadota</taxon>
        <taxon>Alphaproteobacteria</taxon>
        <taxon>Sphingomonadales</taxon>
        <taxon>Sphingomonadaceae</taxon>
        <taxon>Sphingomonas</taxon>
    </lineage>
</organism>
<gene>
    <name evidence="2" type="ORF">DD559_00005</name>
</gene>
<feature type="region of interest" description="Disordered" evidence="1">
    <location>
        <begin position="183"/>
        <end position="204"/>
    </location>
</feature>
<protein>
    <submittedName>
        <fullName evidence="2">Chemotaxis protein</fullName>
    </submittedName>
</protein>
<keyword evidence="3" id="KW-1185">Reference proteome</keyword>
<name>A0A2U0S982_9SPHN</name>
<evidence type="ECO:0000313" key="2">
    <source>
        <dbReference type="EMBL" id="PVX27928.1"/>
    </source>
</evidence>
<reference evidence="2 3" key="1">
    <citation type="submission" date="2018-05" db="EMBL/GenBank/DDBJ databases">
        <title>Description of Sphingomonas pokkalii sp nov, isolated from the rhizosphere of saline tolerant pokkali rice and its draft genome analysis.</title>
        <authorList>
            <person name="Menon R."/>
            <person name="Kumari S."/>
            <person name="Rameshkumar N."/>
        </authorList>
    </citation>
    <scope>NUCLEOTIDE SEQUENCE [LARGE SCALE GENOMIC DNA]</scope>
    <source>
        <strain evidence="2 3">L3B27</strain>
    </source>
</reference>
<dbReference type="AlphaFoldDB" id="A0A2U0S982"/>
<dbReference type="EMBL" id="QENQ01000001">
    <property type="protein sequence ID" value="PVX27928.1"/>
    <property type="molecule type" value="Genomic_DNA"/>
</dbReference>
<proteinExistence type="predicted"/>
<dbReference type="Proteomes" id="UP000245890">
    <property type="component" value="Unassembled WGS sequence"/>
</dbReference>
<accession>A0A2U0S982</accession>
<evidence type="ECO:0000313" key="3">
    <source>
        <dbReference type="Proteomes" id="UP000245890"/>
    </source>
</evidence>
<sequence length="230" mass="25485">MSARIDTQARLRVFDFEGSLLQASRDCWEILESEIELVSAAYWHQWVRCFPDQRDWVPTDTAQMIELGAVFLRNRFLDTAGHTWVESIERSVAAAYQAGIPPMALLSMISASDRAALDVLVRRIGTADQRMPILVDTLMRLSALEADITVEIYNMYREHSAQMARDLLASEFRDSIGATVERASREGEALRGQTLHTSSSARGMLGKTSEVAAAAEQSAVAMREAAMTAA</sequence>
<feature type="non-terminal residue" evidence="2">
    <location>
        <position position="230"/>
    </location>
</feature>